<evidence type="ECO:0000313" key="1">
    <source>
        <dbReference type="EMBL" id="REE86175.1"/>
    </source>
</evidence>
<name>A0A3D9S6V8_9BACL</name>
<sequence>MKLLRVKSLWEYVSFEGSPLAIRLGQDSGALFARIAEAGYGAVESPLPVPEQEELFKELLRTNGLRFIAQTLTDGPDHAASFRAQAERAASFDPMFLVSQSAKDSDSLSDQLHYFEQALQTEAAIGLAVAHETHRGRALYTPWNATELLNRLASLKLNADFSHWCCVTESLLEGHASALQLACSRSIHIHGRVGHAEGPQVADPRAPEYARELAVHEAWWKQIVCARLAAGADTITFTPEFGPPGYMPTLPFTRQPVANLWEVNLWMAERFEALAMTWAEEFAREGAVEHE</sequence>
<dbReference type="Proteomes" id="UP000256304">
    <property type="component" value="Unassembled WGS sequence"/>
</dbReference>
<dbReference type="OrthoDB" id="2555274at2"/>
<evidence type="ECO:0008006" key="3">
    <source>
        <dbReference type="Google" id="ProtNLM"/>
    </source>
</evidence>
<dbReference type="RefSeq" id="WP_116189195.1">
    <property type="nucleotide sequence ID" value="NZ_QTTN01000011.1"/>
</dbReference>
<reference evidence="1 2" key="1">
    <citation type="submission" date="2018-08" db="EMBL/GenBank/DDBJ databases">
        <title>Genomic Encyclopedia of Type Strains, Phase III (KMG-III): the genomes of soil and plant-associated and newly described type strains.</title>
        <authorList>
            <person name="Whitman W."/>
        </authorList>
    </citation>
    <scope>NUCLEOTIDE SEQUENCE [LARGE SCALE GENOMIC DNA]</scope>
    <source>
        <strain evidence="1 2">CGMCC 1.10966</strain>
    </source>
</reference>
<protein>
    <recommendedName>
        <fullName evidence="3">Sugar phosphate isomerase/epimerase</fullName>
    </recommendedName>
</protein>
<evidence type="ECO:0000313" key="2">
    <source>
        <dbReference type="Proteomes" id="UP000256304"/>
    </source>
</evidence>
<organism evidence="1 2">
    <name type="scientific">Paenibacillus taihuensis</name>
    <dbReference type="NCBI Taxonomy" id="1156355"/>
    <lineage>
        <taxon>Bacteria</taxon>
        <taxon>Bacillati</taxon>
        <taxon>Bacillota</taxon>
        <taxon>Bacilli</taxon>
        <taxon>Bacillales</taxon>
        <taxon>Paenibacillaceae</taxon>
        <taxon>Paenibacillus</taxon>
    </lineage>
</organism>
<dbReference type="SUPFAM" id="SSF51658">
    <property type="entry name" value="Xylose isomerase-like"/>
    <property type="match status" value="1"/>
</dbReference>
<proteinExistence type="predicted"/>
<gene>
    <name evidence="1" type="ORF">A8990_11172</name>
</gene>
<dbReference type="Gene3D" id="3.20.20.150">
    <property type="entry name" value="Divalent-metal-dependent TIM barrel enzymes"/>
    <property type="match status" value="1"/>
</dbReference>
<comment type="caution">
    <text evidence="1">The sequence shown here is derived from an EMBL/GenBank/DDBJ whole genome shotgun (WGS) entry which is preliminary data.</text>
</comment>
<accession>A0A3D9S6V8</accession>
<dbReference type="AlphaFoldDB" id="A0A3D9S6V8"/>
<dbReference type="EMBL" id="QTTN01000011">
    <property type="protein sequence ID" value="REE86175.1"/>
    <property type="molecule type" value="Genomic_DNA"/>
</dbReference>
<keyword evidence="2" id="KW-1185">Reference proteome</keyword>
<dbReference type="InterPro" id="IPR036237">
    <property type="entry name" value="Xyl_isomerase-like_sf"/>
</dbReference>